<feature type="chain" id="PRO_5045077994" description="Lipoprotein" evidence="2">
    <location>
        <begin position="22"/>
        <end position="297"/>
    </location>
</feature>
<feature type="region of interest" description="Disordered" evidence="1">
    <location>
        <begin position="22"/>
        <end position="81"/>
    </location>
</feature>
<dbReference type="EMBL" id="BAABLW010000007">
    <property type="protein sequence ID" value="GAA4924927.1"/>
    <property type="molecule type" value="Genomic_DNA"/>
</dbReference>
<evidence type="ECO:0008006" key="5">
    <source>
        <dbReference type="Google" id="ProtNLM"/>
    </source>
</evidence>
<accession>A0ABP9G3X4</accession>
<feature type="signal peptide" evidence="2">
    <location>
        <begin position="1"/>
        <end position="21"/>
    </location>
</feature>
<gene>
    <name evidence="3" type="ORF">GCM10025790_22750</name>
</gene>
<dbReference type="PROSITE" id="PS51257">
    <property type="entry name" value="PROKAR_LIPOPROTEIN"/>
    <property type="match status" value="1"/>
</dbReference>
<keyword evidence="4" id="KW-1185">Reference proteome</keyword>
<evidence type="ECO:0000256" key="1">
    <source>
        <dbReference type="SAM" id="MobiDB-lite"/>
    </source>
</evidence>
<feature type="compositionally biased region" description="Low complexity" evidence="1">
    <location>
        <begin position="43"/>
        <end position="64"/>
    </location>
</feature>
<evidence type="ECO:0000256" key="2">
    <source>
        <dbReference type="SAM" id="SignalP"/>
    </source>
</evidence>
<protein>
    <recommendedName>
        <fullName evidence="5">Lipoprotein</fullName>
    </recommendedName>
</protein>
<evidence type="ECO:0000313" key="4">
    <source>
        <dbReference type="Proteomes" id="UP001500368"/>
    </source>
</evidence>
<organism evidence="3 4">
    <name type="scientific">Nesterenkonia rhizosphaerae</name>
    <dbReference type="NCBI Taxonomy" id="1348272"/>
    <lineage>
        <taxon>Bacteria</taxon>
        <taxon>Bacillati</taxon>
        <taxon>Actinomycetota</taxon>
        <taxon>Actinomycetes</taxon>
        <taxon>Micrococcales</taxon>
        <taxon>Micrococcaceae</taxon>
        <taxon>Nesterenkonia</taxon>
    </lineage>
</organism>
<dbReference type="Proteomes" id="UP001500368">
    <property type="component" value="Unassembled WGS sequence"/>
</dbReference>
<evidence type="ECO:0000313" key="3">
    <source>
        <dbReference type="EMBL" id="GAA4924927.1"/>
    </source>
</evidence>
<dbReference type="RefSeq" id="WP_345478126.1">
    <property type="nucleotide sequence ID" value="NZ_BAABLW010000007.1"/>
</dbReference>
<proteinExistence type="predicted"/>
<reference evidence="4" key="1">
    <citation type="journal article" date="2019" name="Int. J. Syst. Evol. Microbiol.">
        <title>The Global Catalogue of Microorganisms (GCM) 10K type strain sequencing project: providing services to taxonomists for standard genome sequencing and annotation.</title>
        <authorList>
            <consortium name="The Broad Institute Genomics Platform"/>
            <consortium name="The Broad Institute Genome Sequencing Center for Infectious Disease"/>
            <person name="Wu L."/>
            <person name="Ma J."/>
        </authorList>
    </citation>
    <scope>NUCLEOTIDE SEQUENCE [LARGE SCALE GENOMIC DNA]</scope>
    <source>
        <strain evidence="4">JCM 19129</strain>
    </source>
</reference>
<comment type="caution">
    <text evidence="3">The sequence shown here is derived from an EMBL/GenBank/DDBJ whole genome shotgun (WGS) entry which is preliminary data.</text>
</comment>
<keyword evidence="2" id="KW-0732">Signal</keyword>
<name>A0ABP9G3X4_9MICC</name>
<sequence>MKTQALTTVILTTSLALTLSACGSQDEPPVGGEIVVDPQLDGSTATPEAEESTATPTPSATETTDQPSPGAPDSTEEGWYGYDDEALPISTDIDEEVGFEVLDTDAPSSAEEAMERAEEASKQLAKEFDHPEGMAPGQLSSQEAASEAVDRLHKVELEAGRIIATHYPATDFNRDQATVRASHLLSDSARFGIADRPVPASDASWSSAAECKARPEVQVQPGSTEILVDERGRSTGPDGYTRILAQYRWVDGEPGCQLVQPDHFYEIKFSGGDFEKMLIGDVTVERRDIASNGSPLF</sequence>